<evidence type="ECO:0000256" key="6">
    <source>
        <dbReference type="ARBA" id="ARBA00022691"/>
    </source>
</evidence>
<keyword evidence="5 12" id="KW-0808">Transferase</keyword>
<dbReference type="Pfam" id="PF08032">
    <property type="entry name" value="SpoU_sub_bind"/>
    <property type="match status" value="1"/>
</dbReference>
<dbReference type="PANTHER" id="PTHR46103:SF1">
    <property type="entry name" value="RRNA METHYLTRANSFERASE 1, MITOCHONDRIAL"/>
    <property type="match status" value="1"/>
</dbReference>
<dbReference type="EMBL" id="FXLY01000004">
    <property type="protein sequence ID" value="SMN19568.1"/>
    <property type="molecule type" value="Genomic_DNA"/>
</dbReference>
<dbReference type="InterPro" id="IPR013123">
    <property type="entry name" value="SpoU_subst-bd"/>
</dbReference>
<sequence length="435" mass="49353">MWKRSFTSSSSPLLKKIGGNKRTSFDKYLAVETPKKPWQSNNNRKSSSTNKEDWFKSKYAHIHARQKLIPKNDPYGKKAAHEKKLYDIKKDNKLQRLSHRQNFTQYGNSRDVLQMNPLLEYIFGTNSVLAALSNPRRHIFNKLYYYGNESFELINNKLKELNLQIPLQESNKHELNQLSKFNLHNNIVLEAKPLEDIEIKNLGSINQLTDNNTNVPSTTFQVNLINQQEIPIFKEDKVMPDVIRQVNFNSRPLQGKTFPIGIFLDEITDPHNVGAIIRSAYFLGADFIVMTKKNSSSLTPVVSKASSGAMEWLPIYHVDDPIKFFKESQKEENGSWTFITSHCTSGSNENPATQFIKDKTLPIEDLDGMLQRSPTILVMGNEGSGVRSSLIQISDYLVEIPYNGPPPSTNITNTVDSLNVSVAAAILMNHLLPCP</sequence>
<keyword evidence="6" id="KW-0949">S-adenosyl-L-methionine</keyword>
<dbReference type="GO" id="GO:0003723">
    <property type="term" value="F:RNA binding"/>
    <property type="evidence" value="ECO:0007669"/>
    <property type="project" value="InterPro"/>
</dbReference>
<dbReference type="InterPro" id="IPR029026">
    <property type="entry name" value="tRNA_m1G_MTases_N"/>
</dbReference>
<dbReference type="GO" id="GO:0016435">
    <property type="term" value="F:rRNA (guanine) methyltransferase activity"/>
    <property type="evidence" value="ECO:0007669"/>
    <property type="project" value="TreeGrafter"/>
</dbReference>
<keyword evidence="4 12" id="KW-0489">Methyltransferase</keyword>
<reference evidence="12 13" key="1">
    <citation type="submission" date="2017-04" db="EMBL/GenBank/DDBJ databases">
        <authorList>
            <person name="Afonso C.L."/>
            <person name="Miller P.J."/>
            <person name="Scott M.A."/>
            <person name="Spackman E."/>
            <person name="Goraichik I."/>
            <person name="Dimitrov K.M."/>
            <person name="Suarez D.L."/>
            <person name="Swayne D.E."/>
        </authorList>
    </citation>
    <scope>NUCLEOTIDE SEQUENCE [LARGE SCALE GENOMIC DNA]</scope>
</reference>
<keyword evidence="3" id="KW-0698">rRNA processing</keyword>
<feature type="compositionally biased region" description="Low complexity" evidence="10">
    <location>
        <begin position="40"/>
        <end position="49"/>
    </location>
</feature>
<dbReference type="SUPFAM" id="SSF75217">
    <property type="entry name" value="alpha/beta knot"/>
    <property type="match status" value="1"/>
</dbReference>
<dbReference type="PANTHER" id="PTHR46103">
    <property type="entry name" value="RRNA METHYLTRANSFERASE 1, MITOCHONDRIAL"/>
    <property type="match status" value="1"/>
</dbReference>
<dbReference type="SUPFAM" id="SSF55315">
    <property type="entry name" value="L30e-like"/>
    <property type="match status" value="1"/>
</dbReference>
<dbReference type="InterPro" id="IPR004441">
    <property type="entry name" value="rRNA_MeTrfase_TrmH"/>
</dbReference>
<comment type="subcellular location">
    <subcellularLocation>
        <location evidence="1">Mitochondrion</location>
    </subcellularLocation>
</comment>
<evidence type="ECO:0000256" key="10">
    <source>
        <dbReference type="SAM" id="MobiDB-lite"/>
    </source>
</evidence>
<evidence type="ECO:0000256" key="2">
    <source>
        <dbReference type="ARBA" id="ARBA00007228"/>
    </source>
</evidence>
<keyword evidence="13" id="KW-1185">Reference proteome</keyword>
<evidence type="ECO:0000256" key="4">
    <source>
        <dbReference type="ARBA" id="ARBA00022603"/>
    </source>
</evidence>
<dbReference type="STRING" id="1789683.A0A1X7R1M4"/>
<evidence type="ECO:0000256" key="3">
    <source>
        <dbReference type="ARBA" id="ARBA00022552"/>
    </source>
</evidence>
<name>A0A1X7R1M4_9SACH</name>
<evidence type="ECO:0000313" key="13">
    <source>
        <dbReference type="Proteomes" id="UP000196158"/>
    </source>
</evidence>
<keyword evidence="8" id="KW-0496">Mitochondrion</keyword>
<dbReference type="InterPro" id="IPR029064">
    <property type="entry name" value="Ribosomal_eL30-like_sf"/>
</dbReference>
<dbReference type="Gene3D" id="3.30.1330.30">
    <property type="match status" value="1"/>
</dbReference>
<evidence type="ECO:0000256" key="7">
    <source>
        <dbReference type="ARBA" id="ARBA00022946"/>
    </source>
</evidence>
<gene>
    <name evidence="12" type="ORF">KASA_0O01155G</name>
</gene>
<dbReference type="InterPro" id="IPR001537">
    <property type="entry name" value="SpoU_MeTrfase"/>
</dbReference>
<proteinExistence type="inferred from homology"/>
<evidence type="ECO:0000313" key="12">
    <source>
        <dbReference type="EMBL" id="SMN19568.1"/>
    </source>
</evidence>
<evidence type="ECO:0000259" key="11">
    <source>
        <dbReference type="SMART" id="SM00967"/>
    </source>
</evidence>
<dbReference type="InterPro" id="IPR047261">
    <property type="entry name" value="MRM1_MeTrfase_dom"/>
</dbReference>
<accession>A0A1X7R1M4</accession>
<dbReference type="Pfam" id="PF00588">
    <property type="entry name" value="SpoU_methylase"/>
    <property type="match status" value="1"/>
</dbReference>
<dbReference type="NCBIfam" id="TIGR00186">
    <property type="entry name" value="rRNA_methyl_3"/>
    <property type="match status" value="1"/>
</dbReference>
<evidence type="ECO:0000256" key="5">
    <source>
        <dbReference type="ARBA" id="ARBA00022679"/>
    </source>
</evidence>
<evidence type="ECO:0000256" key="1">
    <source>
        <dbReference type="ARBA" id="ARBA00004173"/>
    </source>
</evidence>
<dbReference type="GO" id="GO:0005739">
    <property type="term" value="C:mitochondrion"/>
    <property type="evidence" value="ECO:0007669"/>
    <property type="project" value="UniProtKB-SubCell"/>
</dbReference>
<dbReference type="InterPro" id="IPR047182">
    <property type="entry name" value="MRM1"/>
</dbReference>
<dbReference type="CDD" id="cd18105">
    <property type="entry name" value="SpoU-like_MRM1"/>
    <property type="match status" value="1"/>
</dbReference>
<dbReference type="AlphaFoldDB" id="A0A1X7R1M4"/>
<dbReference type="Gene3D" id="3.40.1280.10">
    <property type="match status" value="1"/>
</dbReference>
<dbReference type="Proteomes" id="UP000196158">
    <property type="component" value="Unassembled WGS sequence"/>
</dbReference>
<keyword evidence="7" id="KW-0809">Transit peptide</keyword>
<evidence type="ECO:0000256" key="8">
    <source>
        <dbReference type="ARBA" id="ARBA00023128"/>
    </source>
</evidence>
<dbReference type="SMART" id="SM00967">
    <property type="entry name" value="SpoU_sub_bind"/>
    <property type="match status" value="1"/>
</dbReference>
<dbReference type="OrthoDB" id="270651at2759"/>
<feature type="domain" description="RNA 2-O ribose methyltransferase substrate binding" evidence="11">
    <location>
        <begin position="121"/>
        <end position="197"/>
    </location>
</feature>
<organism evidence="12 13">
    <name type="scientific">Maudiozyma saulgeensis</name>
    <dbReference type="NCBI Taxonomy" id="1789683"/>
    <lineage>
        <taxon>Eukaryota</taxon>
        <taxon>Fungi</taxon>
        <taxon>Dikarya</taxon>
        <taxon>Ascomycota</taxon>
        <taxon>Saccharomycotina</taxon>
        <taxon>Saccharomycetes</taxon>
        <taxon>Saccharomycetales</taxon>
        <taxon>Saccharomycetaceae</taxon>
        <taxon>Maudiozyma</taxon>
    </lineage>
</organism>
<evidence type="ECO:0000256" key="9">
    <source>
        <dbReference type="ARBA" id="ARBA00034881"/>
    </source>
</evidence>
<feature type="region of interest" description="Disordered" evidence="10">
    <location>
        <begin position="31"/>
        <end position="51"/>
    </location>
</feature>
<comment type="similarity">
    <text evidence="2">Belongs to the class IV-like SAM-binding methyltransferase superfamily. RNA methyltransferase TrmH family.</text>
</comment>
<dbReference type="InterPro" id="IPR029028">
    <property type="entry name" value="Alpha/beta_knot_MTases"/>
</dbReference>
<protein>
    <recommendedName>
        <fullName evidence="9">rRNA methyltransferase 1, mitochondrial</fullName>
    </recommendedName>
</protein>